<evidence type="ECO:0000256" key="2">
    <source>
        <dbReference type="SAM" id="MobiDB-lite"/>
    </source>
</evidence>
<reference evidence="4 5" key="1">
    <citation type="submission" date="2020-04" db="EMBL/GenBank/DDBJ databases">
        <title>Plant Genome Project.</title>
        <authorList>
            <person name="Zhang R.-G."/>
        </authorList>
    </citation>
    <scope>NUCLEOTIDE SEQUENCE [LARGE SCALE GENOMIC DNA]</scope>
    <source>
        <strain evidence="4">YNK0</strain>
        <tissue evidence="4">Leaf</tissue>
    </source>
</reference>
<dbReference type="AlphaFoldDB" id="A0A834Z9G0"/>
<keyword evidence="5" id="KW-1185">Reference proteome</keyword>
<name>A0A834Z9G0_TETSI</name>
<sequence length="684" mass="73334">MSSFIEFGDDVPPSAEPEVPSPVESALPHSADSGPAAVAAPPRTTPTHFEPLVLDPPTGVAGPVAATVSAESESAGVAGPVVATLPNRVEPSEVDNSPIVEPSEVSFPGIPIATVGDALEHASTTSSARATSLLPTASIDPVDSSNITAATPLSDPDATTAAPVLPSSGASMQPLAPHVVADGRRLDPPMHSFSGSLDGRRLVIDLGPLLPSPAAMSLNPSNTASCVDTSHPGRHLHNNIHPMQTRGKSRAAGLLHSLSSPSIPPEPPTIQSARLMLCNSIRTGTIKVHVELTPVAPIEPMVRARATAYVAPEDFSVIWRGEFKFEQVMVSMVWNGRSTQQETGIQHFSHVHPLQLSNLQQERQVQCNGCNEQCTELAYRCLPCNYTLHKSCAQIPRSIKHPSHPDHPLTLLATPPYANTSFSCDACGRQGSAFSFHCAICEFDIHANCASLPRKILHQAHPHELLLLYASPYGEVTYTCDICGAIGSDHHWMYRCATCGFDAHLGCATSKPQEQQFQHNPSQSQPRPQWWSSPVVQLNPLLQAHLLANEHTANQIAQGGISELFRNRIEANTRLGNELMRSTFEAQTRTINDEIARINAADQYERMLAPPTSNHFQVKPIGQITPPDTLPRPFADLLLHSMQQMSVNNTFGDGNLQQGVGVSAMGESSGLQGANQGFGNRNQA</sequence>
<feature type="region of interest" description="Disordered" evidence="2">
    <location>
        <begin position="1"/>
        <end position="51"/>
    </location>
</feature>
<keyword evidence="1" id="KW-0677">Repeat</keyword>
<feature type="compositionally biased region" description="Low complexity" evidence="2">
    <location>
        <begin position="35"/>
        <end position="47"/>
    </location>
</feature>
<proteinExistence type="predicted"/>
<feature type="domain" description="DC1" evidence="3">
    <location>
        <begin position="460"/>
        <end position="508"/>
    </location>
</feature>
<dbReference type="PANTHER" id="PTHR46288">
    <property type="entry name" value="PHORBOL-ESTER/DAG-TYPE DOMAIN-CONTAINING PROTEIN"/>
    <property type="match status" value="1"/>
</dbReference>
<dbReference type="Pfam" id="PF03107">
    <property type="entry name" value="C1_2"/>
    <property type="match status" value="3"/>
</dbReference>
<evidence type="ECO:0000313" key="5">
    <source>
        <dbReference type="Proteomes" id="UP000655225"/>
    </source>
</evidence>
<evidence type="ECO:0000259" key="3">
    <source>
        <dbReference type="Pfam" id="PF03107"/>
    </source>
</evidence>
<evidence type="ECO:0000256" key="1">
    <source>
        <dbReference type="ARBA" id="ARBA00022737"/>
    </source>
</evidence>
<dbReference type="SUPFAM" id="SSF57889">
    <property type="entry name" value="Cysteine-rich domain"/>
    <property type="match status" value="1"/>
</dbReference>
<accession>A0A834Z9G0</accession>
<dbReference type="EMBL" id="JABCRI010000007">
    <property type="protein sequence ID" value="KAF8403914.1"/>
    <property type="molecule type" value="Genomic_DNA"/>
</dbReference>
<evidence type="ECO:0000313" key="4">
    <source>
        <dbReference type="EMBL" id="KAF8403914.1"/>
    </source>
</evidence>
<gene>
    <name evidence="4" type="ORF">HHK36_012020</name>
</gene>
<feature type="domain" description="DC1" evidence="3">
    <location>
        <begin position="348"/>
        <end position="393"/>
    </location>
</feature>
<feature type="domain" description="DC1" evidence="3">
    <location>
        <begin position="402"/>
        <end position="450"/>
    </location>
</feature>
<dbReference type="Proteomes" id="UP000655225">
    <property type="component" value="Unassembled WGS sequence"/>
</dbReference>
<organism evidence="4 5">
    <name type="scientific">Tetracentron sinense</name>
    <name type="common">Spur-leaf</name>
    <dbReference type="NCBI Taxonomy" id="13715"/>
    <lineage>
        <taxon>Eukaryota</taxon>
        <taxon>Viridiplantae</taxon>
        <taxon>Streptophyta</taxon>
        <taxon>Embryophyta</taxon>
        <taxon>Tracheophyta</taxon>
        <taxon>Spermatophyta</taxon>
        <taxon>Magnoliopsida</taxon>
        <taxon>Trochodendrales</taxon>
        <taxon>Trochodendraceae</taxon>
        <taxon>Tetracentron</taxon>
    </lineage>
</organism>
<protein>
    <recommendedName>
        <fullName evidence="3">DC1 domain-containing protein</fullName>
    </recommendedName>
</protein>
<dbReference type="InterPro" id="IPR004146">
    <property type="entry name" value="DC1"/>
</dbReference>
<feature type="region of interest" description="Disordered" evidence="2">
    <location>
        <begin position="141"/>
        <end position="160"/>
    </location>
</feature>
<dbReference type="PANTHER" id="PTHR46288:SF80">
    <property type="entry name" value="CYSTEINE_HISTIDINE-RICH C1 DOMAIN FAMILY PROTEIN"/>
    <property type="match status" value="1"/>
</dbReference>
<feature type="compositionally biased region" description="Low complexity" evidence="2">
    <location>
        <begin position="11"/>
        <end position="26"/>
    </location>
</feature>
<dbReference type="InterPro" id="IPR046349">
    <property type="entry name" value="C1-like_sf"/>
</dbReference>
<comment type="caution">
    <text evidence="4">The sequence shown here is derived from an EMBL/GenBank/DDBJ whole genome shotgun (WGS) entry which is preliminary data.</text>
</comment>
<dbReference type="OrthoDB" id="1884766at2759"/>